<protein>
    <submittedName>
        <fullName evidence="1">Uncharacterized protein</fullName>
    </submittedName>
</protein>
<dbReference type="EMBL" id="PQXM01000978">
    <property type="protein sequence ID" value="TGO66050.1"/>
    <property type="molecule type" value="Genomic_DNA"/>
</dbReference>
<evidence type="ECO:0000313" key="1">
    <source>
        <dbReference type="EMBL" id="TGO66050.1"/>
    </source>
</evidence>
<evidence type="ECO:0000313" key="2">
    <source>
        <dbReference type="Proteomes" id="UP000297229"/>
    </source>
</evidence>
<sequence length="81" mass="9257">MSNPVMSRKIFKTLSVYSWHNGCLILAQPFRRRHTTSTSFTSFDIRTLTTSEVYETSNAQSTVLITRAPVPANLDERYCPN</sequence>
<keyword evidence="2" id="KW-1185">Reference proteome</keyword>
<name>A0A4Z1J337_9HELO</name>
<organism evidence="1 2">
    <name type="scientific">Botrytis elliptica</name>
    <dbReference type="NCBI Taxonomy" id="278938"/>
    <lineage>
        <taxon>Eukaryota</taxon>
        <taxon>Fungi</taxon>
        <taxon>Dikarya</taxon>
        <taxon>Ascomycota</taxon>
        <taxon>Pezizomycotina</taxon>
        <taxon>Leotiomycetes</taxon>
        <taxon>Helotiales</taxon>
        <taxon>Sclerotiniaceae</taxon>
        <taxon>Botrytis</taxon>
    </lineage>
</organism>
<dbReference type="Proteomes" id="UP000297229">
    <property type="component" value="Unassembled WGS sequence"/>
</dbReference>
<comment type="caution">
    <text evidence="1">The sequence shown here is derived from an EMBL/GenBank/DDBJ whole genome shotgun (WGS) entry which is preliminary data.</text>
</comment>
<gene>
    <name evidence="1" type="ORF">BELL_0980g00040</name>
</gene>
<reference evidence="1 2" key="1">
    <citation type="submission" date="2017-12" db="EMBL/GenBank/DDBJ databases">
        <title>Comparative genomics of Botrytis spp.</title>
        <authorList>
            <person name="Valero-Jimenez C.A."/>
            <person name="Tapia P."/>
            <person name="Veloso J."/>
            <person name="Silva-Moreno E."/>
            <person name="Staats M."/>
            <person name="Valdes J.H."/>
            <person name="Van Kan J.A.L."/>
        </authorList>
    </citation>
    <scope>NUCLEOTIDE SEQUENCE [LARGE SCALE GENOMIC DNA]</scope>
    <source>
        <strain evidence="1 2">Be9601</strain>
    </source>
</reference>
<dbReference type="AlphaFoldDB" id="A0A4Z1J337"/>
<proteinExistence type="predicted"/>
<accession>A0A4Z1J337</accession>